<dbReference type="InterPro" id="IPR013785">
    <property type="entry name" value="Aldolase_TIM"/>
</dbReference>
<dbReference type="SUPFAM" id="SSF51395">
    <property type="entry name" value="FMN-linked oxidoreductases"/>
    <property type="match status" value="1"/>
</dbReference>
<dbReference type="GO" id="GO:0016491">
    <property type="term" value="F:oxidoreductase activity"/>
    <property type="evidence" value="ECO:0007669"/>
    <property type="project" value="UniProtKB-KW"/>
</dbReference>
<evidence type="ECO:0000313" key="4">
    <source>
        <dbReference type="EMBL" id="QOY60900.1"/>
    </source>
</evidence>
<name>A0A7S7RUS0_9ACTN</name>
<protein>
    <recommendedName>
        <fullName evidence="3">NADH:flavin oxidoreductase/NADH oxidase N-terminal domain-containing protein</fullName>
    </recommendedName>
</protein>
<dbReference type="EMBL" id="CP063767">
    <property type="protein sequence ID" value="QOY60900.1"/>
    <property type="molecule type" value="Genomic_DNA"/>
</dbReference>
<evidence type="ECO:0000259" key="3">
    <source>
        <dbReference type="Pfam" id="PF00724"/>
    </source>
</evidence>
<sequence>MECVVREFSEAALRVKRARFDAVEIHAAHGYLLNTFFSPLTNLRIEDAVAAAVALERESVDLIDLTRPTPSARPSDPRFARSW</sequence>
<dbReference type="KEGG" id="tio:INP52_01410"/>
<feature type="domain" description="NADH:flavin oxidoreductase/NADH oxidase N-terminal" evidence="3">
    <location>
        <begin position="4"/>
        <end position="44"/>
    </location>
</feature>
<keyword evidence="2" id="KW-0560">Oxidoreductase</keyword>
<keyword evidence="1" id="KW-0285">Flavoprotein</keyword>
<dbReference type="GO" id="GO:0010181">
    <property type="term" value="F:FMN binding"/>
    <property type="evidence" value="ECO:0007669"/>
    <property type="project" value="InterPro"/>
</dbReference>
<dbReference type="AlphaFoldDB" id="A0A7S7RUS0"/>
<evidence type="ECO:0000256" key="2">
    <source>
        <dbReference type="ARBA" id="ARBA00023002"/>
    </source>
</evidence>
<accession>A0A7S7RUS0</accession>
<evidence type="ECO:0000313" key="5">
    <source>
        <dbReference type="Proteomes" id="UP000593735"/>
    </source>
</evidence>
<evidence type="ECO:0000256" key="1">
    <source>
        <dbReference type="ARBA" id="ARBA00022630"/>
    </source>
</evidence>
<organism evidence="4 5">
    <name type="scientific">Thermophilibacter immobilis</name>
    <dbReference type="NCBI Taxonomy" id="2779519"/>
    <lineage>
        <taxon>Bacteria</taxon>
        <taxon>Bacillati</taxon>
        <taxon>Actinomycetota</taxon>
        <taxon>Coriobacteriia</taxon>
        <taxon>Coriobacteriales</taxon>
        <taxon>Atopobiaceae</taxon>
        <taxon>Thermophilibacter</taxon>
    </lineage>
</organism>
<reference evidence="4 5" key="1">
    <citation type="submission" date="2020-10" db="EMBL/GenBank/DDBJ databases">
        <title>Olsenella immobilis sp.nov., isolated from the mud in a fermentation cellar used for the production of Chinese strong-flavoured liquor.</title>
        <authorList>
            <person name="Lu L."/>
        </authorList>
    </citation>
    <scope>NUCLEOTIDE SEQUENCE [LARGE SCALE GENOMIC DNA]</scope>
    <source>
        <strain evidence="4 5">LZLJ-2</strain>
    </source>
</reference>
<dbReference type="PANTHER" id="PTHR43656:SF2">
    <property type="entry name" value="BINDING OXIDOREDUCTASE, PUTATIVE (AFU_ORTHOLOGUE AFUA_2G08260)-RELATED"/>
    <property type="match status" value="1"/>
</dbReference>
<dbReference type="PANTHER" id="PTHR43656">
    <property type="entry name" value="BINDING OXIDOREDUCTASE, PUTATIVE (AFU_ORTHOLOGUE AFUA_2G08260)-RELATED"/>
    <property type="match status" value="1"/>
</dbReference>
<dbReference type="Gene3D" id="3.20.20.70">
    <property type="entry name" value="Aldolase class I"/>
    <property type="match status" value="1"/>
</dbReference>
<dbReference type="Pfam" id="PF00724">
    <property type="entry name" value="Oxidored_FMN"/>
    <property type="match status" value="1"/>
</dbReference>
<keyword evidence="5" id="KW-1185">Reference proteome</keyword>
<dbReference type="InterPro" id="IPR051799">
    <property type="entry name" value="NADH_flavin_oxidoreductase"/>
</dbReference>
<dbReference type="Proteomes" id="UP000593735">
    <property type="component" value="Chromosome"/>
</dbReference>
<dbReference type="InterPro" id="IPR001155">
    <property type="entry name" value="OxRdtase_FMN_N"/>
</dbReference>
<gene>
    <name evidence="4" type="ORF">INP52_01410</name>
</gene>
<dbReference type="RefSeq" id="WP_194371745.1">
    <property type="nucleotide sequence ID" value="NZ_CP063767.1"/>
</dbReference>
<proteinExistence type="predicted"/>